<dbReference type="RefSeq" id="WP_211083071.1">
    <property type="nucleotide sequence ID" value="NZ_CBCSLC010000027.1"/>
</dbReference>
<dbReference type="PANTHER" id="PTHR35936:SF19">
    <property type="entry name" value="AMINO-ACID-BINDING PROTEIN YXEM-RELATED"/>
    <property type="match status" value="1"/>
</dbReference>
<protein>
    <submittedName>
        <fullName evidence="3">ABC-type amino acid transport substrate-binding protein</fullName>
    </submittedName>
</protein>
<dbReference type="PROSITE" id="PS51257">
    <property type="entry name" value="PROKAR_LIPOPROTEIN"/>
    <property type="match status" value="1"/>
</dbReference>
<accession>A0ABS4RU77</accession>
<sequence>MIRSYGRLCILLLFMLTIGLILSSCTSVSRDAVSTIASPQTETAQSRAAETDITAAKAAKGSEPRVYTAEELEGYPQDIRDILSRGKLRIGLKVEDRYPFFYTDEEGLLRGSDVELANDIALKLGVKPEYIRTADSFDEVIDQVSSGEVDVGISKLSITLERAKRVLFSNAYLHFKQALLINRLQLAELGKKNKFPDVLTLLQQRGTQIGIVQGTSYVGFTRELFPTQNQIAYKNTSELFDRVRQGEVIAAVYDAFEISRYLDQNPAYSLDLQYVQLEDQDDDIAIAVDPRRMHLHQWINTYLHMQEKNIQRWLENYGI</sequence>
<evidence type="ECO:0000313" key="4">
    <source>
        <dbReference type="Proteomes" id="UP000810207"/>
    </source>
</evidence>
<proteinExistence type="predicted"/>
<dbReference type="CDD" id="cd13530">
    <property type="entry name" value="PBP2_peptides_like"/>
    <property type="match status" value="1"/>
</dbReference>
<keyword evidence="4" id="KW-1185">Reference proteome</keyword>
<dbReference type="SUPFAM" id="SSF53850">
    <property type="entry name" value="Periplasmic binding protein-like II"/>
    <property type="match status" value="1"/>
</dbReference>
<keyword evidence="1" id="KW-0732">Signal</keyword>
<dbReference type="Gene3D" id="3.40.190.10">
    <property type="entry name" value="Periplasmic binding protein-like II"/>
    <property type="match status" value="2"/>
</dbReference>
<dbReference type="PANTHER" id="PTHR35936">
    <property type="entry name" value="MEMBRANE-BOUND LYTIC MUREIN TRANSGLYCOSYLASE F"/>
    <property type="match status" value="1"/>
</dbReference>
<dbReference type="InterPro" id="IPR001638">
    <property type="entry name" value="Solute-binding_3/MltF_N"/>
</dbReference>
<dbReference type="Pfam" id="PF00497">
    <property type="entry name" value="SBP_bac_3"/>
    <property type="match status" value="1"/>
</dbReference>
<evidence type="ECO:0000259" key="2">
    <source>
        <dbReference type="SMART" id="SM00062"/>
    </source>
</evidence>
<gene>
    <name evidence="3" type="ORF">J2Z28_003088</name>
</gene>
<reference evidence="3 4" key="1">
    <citation type="submission" date="2021-03" db="EMBL/GenBank/DDBJ databases">
        <title>Genomic Encyclopedia of Type Strains, Phase IV (KMG-IV): sequencing the most valuable type-strain genomes for metagenomic binning, comparative biology and taxonomic classification.</title>
        <authorList>
            <person name="Goeker M."/>
        </authorList>
    </citation>
    <scope>NUCLEOTIDE SEQUENCE [LARGE SCALE GENOMIC DNA]</scope>
    <source>
        <strain evidence="3 4">DSM 21292</strain>
    </source>
</reference>
<dbReference type="SMART" id="SM00062">
    <property type="entry name" value="PBPb"/>
    <property type="match status" value="1"/>
</dbReference>
<evidence type="ECO:0000313" key="3">
    <source>
        <dbReference type="EMBL" id="MBP2246440.1"/>
    </source>
</evidence>
<comment type="caution">
    <text evidence="3">The sequence shown here is derived from an EMBL/GenBank/DDBJ whole genome shotgun (WGS) entry which is preliminary data.</text>
</comment>
<organism evidence="3 4">
    <name type="scientific">Paenibacillus xylanexedens</name>
    <dbReference type="NCBI Taxonomy" id="528191"/>
    <lineage>
        <taxon>Bacteria</taxon>
        <taxon>Bacillati</taxon>
        <taxon>Bacillota</taxon>
        <taxon>Bacilli</taxon>
        <taxon>Bacillales</taxon>
        <taxon>Paenibacillaceae</taxon>
        <taxon>Paenibacillus</taxon>
    </lineage>
</organism>
<evidence type="ECO:0000256" key="1">
    <source>
        <dbReference type="ARBA" id="ARBA00022729"/>
    </source>
</evidence>
<dbReference type="Proteomes" id="UP000810207">
    <property type="component" value="Unassembled WGS sequence"/>
</dbReference>
<dbReference type="EMBL" id="JAGIKV010000010">
    <property type="protein sequence ID" value="MBP2246440.1"/>
    <property type="molecule type" value="Genomic_DNA"/>
</dbReference>
<name>A0ABS4RU77_PAEXY</name>
<feature type="domain" description="Solute-binding protein family 3/N-terminal" evidence="2">
    <location>
        <begin position="87"/>
        <end position="316"/>
    </location>
</feature>